<name>L7V3E1_MYCL1</name>
<organism evidence="1 2">
    <name type="scientific">Mycobacterium liflandii (strain 128FXT)</name>
    <dbReference type="NCBI Taxonomy" id="459424"/>
    <lineage>
        <taxon>Bacteria</taxon>
        <taxon>Bacillati</taxon>
        <taxon>Actinomycetota</taxon>
        <taxon>Actinomycetes</taxon>
        <taxon>Mycobacteriales</taxon>
        <taxon>Mycobacteriaceae</taxon>
        <taxon>Mycobacterium</taxon>
        <taxon>Mycobacterium ulcerans group</taxon>
    </lineage>
</organism>
<dbReference type="AlphaFoldDB" id="L7V3E1"/>
<reference evidence="1 2" key="1">
    <citation type="journal article" date="2013" name="J. Bacteriol.">
        <title>Complete Genome Sequence of the Frog Pathogen Mycobacterium ulcerans Ecovar Liflandii.</title>
        <authorList>
            <person name="Tobias N.J."/>
            <person name="Doig K.D."/>
            <person name="Medema M.H."/>
            <person name="Chen H."/>
            <person name="Haring V."/>
            <person name="Moore R."/>
            <person name="Seemann T."/>
            <person name="Stinear T.P."/>
        </authorList>
    </citation>
    <scope>NUCLEOTIDE SEQUENCE [LARGE SCALE GENOMIC DNA]</scope>
    <source>
        <strain evidence="1 2">128FXT</strain>
    </source>
</reference>
<dbReference type="Proteomes" id="UP000011157">
    <property type="component" value="Chromosome"/>
</dbReference>
<evidence type="ECO:0000313" key="1">
    <source>
        <dbReference type="EMBL" id="AGC60998.1"/>
    </source>
</evidence>
<sequence length="62" mass="6793">MAREAMDMALSLTVRDGTEVDRFDLVLLVSPEGLIEWSAHRSCEQVVSMLRSVAEGIEAGTL</sequence>
<dbReference type="PATRIC" id="fig|459424.11.peg.991"/>
<dbReference type="EMBL" id="CP003899">
    <property type="protein sequence ID" value="AGC60998.1"/>
    <property type="molecule type" value="Genomic_DNA"/>
</dbReference>
<dbReference type="KEGG" id="mli:MULP_00969"/>
<gene>
    <name evidence="1" type="ordered locus">MULP_00969</name>
</gene>
<accession>L7V3E1</accession>
<dbReference type="HOGENOM" id="CLU_2899364_0_0_11"/>
<evidence type="ECO:0000313" key="2">
    <source>
        <dbReference type="Proteomes" id="UP000011157"/>
    </source>
</evidence>
<protein>
    <submittedName>
        <fullName evidence="1">Uncharacterized protein</fullName>
    </submittedName>
</protein>
<keyword evidence="2" id="KW-1185">Reference proteome</keyword>
<proteinExistence type="predicted"/>